<dbReference type="AlphaFoldDB" id="A0A5J5HWH1"/>
<proteinExistence type="predicted"/>
<dbReference type="EMBL" id="VYQB01000019">
    <property type="protein sequence ID" value="KAA9012987.1"/>
    <property type="molecule type" value="Genomic_DNA"/>
</dbReference>
<comment type="caution">
    <text evidence="2">The sequence shown here is derived from an EMBL/GenBank/DDBJ whole genome shotgun (WGS) entry which is preliminary data.</text>
</comment>
<evidence type="ECO:0000313" key="4">
    <source>
        <dbReference type="Proteomes" id="UP000326364"/>
    </source>
</evidence>
<sequence length="881" mass="96841">MIIEQQLHGYRQGHELLSGTIRLPPRDQDLVDRLSDLAGPLAPGEKFAPYLTCYPLPSGTHYVLARTWQDREAPRAGCVRTRSLIIPMVEWMSDVDPWTLSAVVTDVGPTAPCKRLSVEAPKGRPLPPVDGAGIELLEALFLEDSSAVAVFGASSPDLIALRILTAIWPSMRRRYTISTFCNSPRTIAKKSFDLVFAPIDARPNFSDWKGRRIDGSRSGSARHPWASRIVEAVFRAPHPSLSELDVFGEMAGDEEGSVQSLRLSMLWEELSRKVDVEPHAALGLLDIANTRSSRRADLVAGLTPAFARAAQAAVANFPPAEAWRFLQVLISKLGNTRWRLSLARSIRSLTASFAAQHPRDAVVAIPSLLEEEGGDFLLSGIAQGLSDAVPFEPVAHMLAELAGRNLLRTVLAAPELIPMTLGVESGIEQPLLHSMADASADERSQAHRRMLPHLVVDKHVDLLSDCLSEPTAQQVVSEVEHLLQANGLQQPMLNGVIVQVARRVGASRDILDVVVRAKNSDIVYTMLKDLIQPTPTDVDWILDTFKDADPRRATLLIDTLQEASRDELQSIFGRAGHLRRVTAVIRSDARSTELLARIAESVPMPAGDLLPLVIEILPDLAGRRGSVLAAKCLYEALVQGSDPSYDKQLATLIDRTGTEVDAQRAIRVGIAADLATPIVSRNLVLFDAAAPVTRKRFINELEALTDMVMARRTLDITYQAAEAASRMLWDSASVNKRGYVRASARLLPYVMEQHGPSASALLVAVFPPVYRELQQESLPEFLSFVFMFLDWDRCKIARRGLAQAALHSRWRPRDVAFAAARAGDAERILRTIAKRDGGMSFLTSVSNDITSIPEPAKKQVWRAIKQIRSDSSLRGKLPFDV</sequence>
<evidence type="ECO:0000313" key="1">
    <source>
        <dbReference type="EMBL" id="KAA9012987.1"/>
    </source>
</evidence>
<dbReference type="Proteomes" id="UP000325933">
    <property type="component" value="Unassembled WGS sequence"/>
</dbReference>
<gene>
    <name evidence="2" type="ORF">F4U95_20365</name>
    <name evidence="1" type="ORF">F4U96_20240</name>
</gene>
<accession>A0A5J5HWH1</accession>
<evidence type="ECO:0000313" key="2">
    <source>
        <dbReference type="EMBL" id="KAA9025233.1"/>
    </source>
</evidence>
<dbReference type="RefSeq" id="WP_145986279.1">
    <property type="nucleotide sequence ID" value="NZ_VYQA01000019.1"/>
</dbReference>
<organism evidence="2 3">
    <name type="scientific">Sphingobium limneticum</name>
    <dbReference type="NCBI Taxonomy" id="1007511"/>
    <lineage>
        <taxon>Bacteria</taxon>
        <taxon>Pseudomonadati</taxon>
        <taxon>Pseudomonadota</taxon>
        <taxon>Alphaproteobacteria</taxon>
        <taxon>Sphingomonadales</taxon>
        <taxon>Sphingomonadaceae</taxon>
        <taxon>Sphingobium</taxon>
    </lineage>
</organism>
<dbReference type="Pfam" id="PF20012">
    <property type="entry name" value="GAP1-N1"/>
    <property type="match status" value="1"/>
</dbReference>
<dbReference type="Proteomes" id="UP000326364">
    <property type="component" value="Unassembled WGS sequence"/>
</dbReference>
<name>A0A5J5HWH1_9SPHN</name>
<protein>
    <submittedName>
        <fullName evidence="2">Uncharacterized protein</fullName>
    </submittedName>
</protein>
<dbReference type="EMBL" id="VYQA01000019">
    <property type="protein sequence ID" value="KAA9025233.1"/>
    <property type="molecule type" value="Genomic_DNA"/>
</dbReference>
<reference evidence="3 4" key="1">
    <citation type="submission" date="2019-09" db="EMBL/GenBank/DDBJ databases">
        <authorList>
            <person name="Feng G."/>
        </authorList>
    </citation>
    <scope>NUCLEOTIDE SEQUENCE [LARGE SCALE GENOMIC DNA]</scope>
    <source>
        <strain evidence="2 3">KACC 19283</strain>
        <strain evidence="1 4">KACC 19284</strain>
    </source>
</reference>
<evidence type="ECO:0000313" key="3">
    <source>
        <dbReference type="Proteomes" id="UP000325933"/>
    </source>
</evidence>
<keyword evidence="4" id="KW-1185">Reference proteome</keyword>